<evidence type="ECO:0000313" key="2">
    <source>
        <dbReference type="Proteomes" id="UP000326950"/>
    </source>
</evidence>
<proteinExistence type="predicted"/>
<evidence type="ECO:0000313" key="1">
    <source>
        <dbReference type="EMBL" id="KAE8162580.1"/>
    </source>
</evidence>
<sequence length="136" mass="15217">MAKTQHEISQIISALMIIMWKHTDSLGIPHRPFGYDWTEMRNHVSRLLVLRGMTQAGSDVPEDPWNFILSEFGPTKTRLSPAPCLEQSDSCSPRSILLQPSRSLHLPEGCHVRFQEPPADCVRGRRGSGSIARSVA</sequence>
<reference evidence="1 2" key="1">
    <citation type="submission" date="2019-04" db="EMBL/GenBank/DDBJ databases">
        <title>Friends and foes A comparative genomics study of 23 Aspergillus species from section Flavi.</title>
        <authorList>
            <consortium name="DOE Joint Genome Institute"/>
            <person name="Kjaerbolling I."/>
            <person name="Vesth T."/>
            <person name="Frisvad J.C."/>
            <person name="Nybo J.L."/>
            <person name="Theobald S."/>
            <person name="Kildgaard S."/>
            <person name="Isbrandt T."/>
            <person name="Kuo A."/>
            <person name="Sato A."/>
            <person name="Lyhne E.K."/>
            <person name="Kogle M.E."/>
            <person name="Wiebenga A."/>
            <person name="Kun R.S."/>
            <person name="Lubbers R.J."/>
            <person name="Makela M.R."/>
            <person name="Barry K."/>
            <person name="Chovatia M."/>
            <person name="Clum A."/>
            <person name="Daum C."/>
            <person name="Haridas S."/>
            <person name="He G."/>
            <person name="LaButti K."/>
            <person name="Lipzen A."/>
            <person name="Mondo S."/>
            <person name="Riley R."/>
            <person name="Salamov A."/>
            <person name="Simmons B.A."/>
            <person name="Magnuson J.K."/>
            <person name="Henrissat B."/>
            <person name="Mortensen U.H."/>
            <person name="Larsen T.O."/>
            <person name="Devries R.P."/>
            <person name="Grigoriev I.V."/>
            <person name="Machida M."/>
            <person name="Baker S.E."/>
            <person name="Andersen M.R."/>
        </authorList>
    </citation>
    <scope>NUCLEOTIDE SEQUENCE [LARGE SCALE GENOMIC DNA]</scope>
    <source>
        <strain evidence="1 2">CBS 117626</strain>
    </source>
</reference>
<dbReference type="AlphaFoldDB" id="A0A5N6UVQ6"/>
<dbReference type="EMBL" id="ML738627">
    <property type="protein sequence ID" value="KAE8162580.1"/>
    <property type="molecule type" value="Genomic_DNA"/>
</dbReference>
<dbReference type="OrthoDB" id="4501543at2759"/>
<keyword evidence="2" id="KW-1185">Reference proteome</keyword>
<accession>A0A5N6UVQ6</accession>
<protein>
    <submittedName>
        <fullName evidence="1">Uncharacterized protein</fullName>
    </submittedName>
</protein>
<organism evidence="1 2">
    <name type="scientific">Aspergillus tamarii</name>
    <dbReference type="NCBI Taxonomy" id="41984"/>
    <lineage>
        <taxon>Eukaryota</taxon>
        <taxon>Fungi</taxon>
        <taxon>Dikarya</taxon>
        <taxon>Ascomycota</taxon>
        <taxon>Pezizomycotina</taxon>
        <taxon>Eurotiomycetes</taxon>
        <taxon>Eurotiomycetidae</taxon>
        <taxon>Eurotiales</taxon>
        <taxon>Aspergillaceae</taxon>
        <taxon>Aspergillus</taxon>
        <taxon>Aspergillus subgen. Circumdati</taxon>
    </lineage>
</organism>
<name>A0A5N6UVQ6_ASPTM</name>
<dbReference type="Proteomes" id="UP000326950">
    <property type="component" value="Unassembled WGS sequence"/>
</dbReference>
<gene>
    <name evidence="1" type="ORF">BDV40DRAFT_264958</name>
</gene>